<comment type="cofactor">
    <cofactor evidence="2">
        <name>Mg(2+)</name>
        <dbReference type="ChEBI" id="CHEBI:18420"/>
    </cofactor>
</comment>
<dbReference type="InterPro" id="IPR000086">
    <property type="entry name" value="NUDIX_hydrolase_dom"/>
</dbReference>
<accession>A0ABV5HQX5</accession>
<dbReference type="RefSeq" id="WP_390194987.1">
    <property type="nucleotide sequence ID" value="NZ_JBHMEP010000006.1"/>
</dbReference>
<dbReference type="InterPro" id="IPR015797">
    <property type="entry name" value="NUDIX_hydrolase-like_dom_sf"/>
</dbReference>
<dbReference type="Gene3D" id="3.90.79.10">
    <property type="entry name" value="Nucleoside Triphosphate Pyrophosphohydrolase"/>
    <property type="match status" value="1"/>
</dbReference>
<dbReference type="EMBL" id="JBHMEP010000006">
    <property type="protein sequence ID" value="MFB9136661.1"/>
    <property type="molecule type" value="Genomic_DNA"/>
</dbReference>
<evidence type="ECO:0000256" key="1">
    <source>
        <dbReference type="ARBA" id="ARBA00000847"/>
    </source>
</evidence>
<evidence type="ECO:0000256" key="3">
    <source>
        <dbReference type="ARBA" id="ARBA00007275"/>
    </source>
</evidence>
<comment type="caution">
    <text evidence="9">The sequence shown here is derived from an EMBL/GenBank/DDBJ whole genome shotgun (WGS) entry which is preliminary data.</text>
</comment>
<reference evidence="9 10" key="1">
    <citation type="submission" date="2024-09" db="EMBL/GenBank/DDBJ databases">
        <authorList>
            <person name="Sun Q."/>
            <person name="Mori K."/>
        </authorList>
    </citation>
    <scope>NUCLEOTIDE SEQUENCE [LARGE SCALE GENOMIC DNA]</scope>
    <source>
        <strain evidence="9 10">CECT 8064</strain>
    </source>
</reference>
<keyword evidence="10" id="KW-1185">Reference proteome</keyword>
<dbReference type="SUPFAM" id="SSF55811">
    <property type="entry name" value="Nudix"/>
    <property type="match status" value="1"/>
</dbReference>
<feature type="domain" description="Nudix hydrolase" evidence="8">
    <location>
        <begin position="39"/>
        <end position="169"/>
    </location>
</feature>
<evidence type="ECO:0000313" key="9">
    <source>
        <dbReference type="EMBL" id="MFB9136661.1"/>
    </source>
</evidence>
<protein>
    <recommendedName>
        <fullName evidence="4">GDP-mannose pyrophosphatase</fullName>
    </recommendedName>
    <alternativeName>
        <fullName evidence="6">GDP-mannose hydrolase</fullName>
    </alternativeName>
    <alternativeName>
        <fullName evidence="7">GDPMK</fullName>
    </alternativeName>
</protein>
<dbReference type="Pfam" id="PF00293">
    <property type="entry name" value="NUDIX"/>
    <property type="match status" value="1"/>
</dbReference>
<dbReference type="CDD" id="cd24161">
    <property type="entry name" value="NUDIX_ADPRase_Ndx2"/>
    <property type="match status" value="1"/>
</dbReference>
<keyword evidence="5" id="KW-0378">Hydrolase</keyword>
<comment type="similarity">
    <text evidence="3">Belongs to the Nudix hydrolase family. NudK subfamily.</text>
</comment>
<gene>
    <name evidence="9" type="ORF">ACFFUV_16965</name>
</gene>
<dbReference type="PROSITE" id="PS51462">
    <property type="entry name" value="NUDIX"/>
    <property type="match status" value="1"/>
</dbReference>
<name>A0ABV5HQX5_9VIBR</name>
<comment type="catalytic activity">
    <reaction evidence="1">
        <text>GDP-alpha-D-mannose + H2O = alpha-D-mannose 1-phosphate + GMP + 2 H(+)</text>
        <dbReference type="Rhea" id="RHEA:27978"/>
        <dbReference type="ChEBI" id="CHEBI:15377"/>
        <dbReference type="ChEBI" id="CHEBI:15378"/>
        <dbReference type="ChEBI" id="CHEBI:57527"/>
        <dbReference type="ChEBI" id="CHEBI:58115"/>
        <dbReference type="ChEBI" id="CHEBI:58409"/>
    </reaction>
</comment>
<dbReference type="PANTHER" id="PTHR11839:SF18">
    <property type="entry name" value="NUDIX HYDROLASE DOMAIN-CONTAINING PROTEIN"/>
    <property type="match status" value="1"/>
</dbReference>
<dbReference type="PANTHER" id="PTHR11839">
    <property type="entry name" value="UDP/ADP-SUGAR PYROPHOSPHATASE"/>
    <property type="match status" value="1"/>
</dbReference>
<evidence type="ECO:0000256" key="5">
    <source>
        <dbReference type="ARBA" id="ARBA00022801"/>
    </source>
</evidence>
<proteinExistence type="inferred from homology"/>
<dbReference type="Proteomes" id="UP001589645">
    <property type="component" value="Unassembled WGS sequence"/>
</dbReference>
<evidence type="ECO:0000256" key="4">
    <source>
        <dbReference type="ARBA" id="ARBA00016377"/>
    </source>
</evidence>
<evidence type="ECO:0000256" key="7">
    <source>
        <dbReference type="ARBA" id="ARBA00032272"/>
    </source>
</evidence>
<organism evidence="9 10">
    <name type="scientific">Vibrio olivae</name>
    <dbReference type="NCBI Taxonomy" id="1243002"/>
    <lineage>
        <taxon>Bacteria</taxon>
        <taxon>Pseudomonadati</taxon>
        <taxon>Pseudomonadota</taxon>
        <taxon>Gammaproteobacteria</taxon>
        <taxon>Vibrionales</taxon>
        <taxon>Vibrionaceae</taxon>
        <taxon>Vibrio</taxon>
    </lineage>
</organism>
<evidence type="ECO:0000256" key="6">
    <source>
        <dbReference type="ARBA" id="ARBA00032162"/>
    </source>
</evidence>
<evidence type="ECO:0000313" key="10">
    <source>
        <dbReference type="Proteomes" id="UP001589645"/>
    </source>
</evidence>
<evidence type="ECO:0000256" key="2">
    <source>
        <dbReference type="ARBA" id="ARBA00001946"/>
    </source>
</evidence>
<evidence type="ECO:0000259" key="8">
    <source>
        <dbReference type="PROSITE" id="PS51462"/>
    </source>
</evidence>
<sequence>MSDIKCLESKVVYQNKWMTVREDAIERASGARGIYGVVDKPDCVAIIAVSNGMIHLVEQYRYTIQQRCWEIPQGSWESTPDADPVELAKGELREETGLIAGEMTYLGPQFIAYGFLNQTCHMFFATDLSHVGNQLDNEEEDLITHSFSLESFESMILNGEIKDTLTISAYGMAKLKGLL</sequence>